<feature type="compositionally biased region" description="Polar residues" evidence="1">
    <location>
        <begin position="48"/>
        <end position="58"/>
    </location>
</feature>
<accession>A0A9P5MQI2</accession>
<dbReference type="OrthoDB" id="1882547at2759"/>
<dbReference type="PANTHER" id="PTHR36050:SF1">
    <property type="entry name" value="O-FUCOSYLTRANSFERASE 30"/>
    <property type="match status" value="1"/>
</dbReference>
<dbReference type="PANTHER" id="PTHR36050">
    <property type="entry name" value="O-FUCOSYLTRANSFERASE 30"/>
    <property type="match status" value="1"/>
</dbReference>
<feature type="signal peptide" evidence="2">
    <location>
        <begin position="1"/>
        <end position="20"/>
    </location>
</feature>
<comment type="caution">
    <text evidence="3">The sequence shown here is derived from an EMBL/GenBank/DDBJ whole genome shotgun (WGS) entry which is preliminary data.</text>
</comment>
<proteinExistence type="predicted"/>
<evidence type="ECO:0008006" key="5">
    <source>
        <dbReference type="Google" id="ProtNLM"/>
    </source>
</evidence>
<sequence length="497" mass="55462">MARLHRRKLCCLFSLVSVTCLVLPLFQPSPAPESRPRTRAAPRDDSPDTNFITTQIGSPPSRKSFAWNSGERYLAYLPHSGFHNQRIALENALTLARILNRTLLVPPVRLGNDLISYHKFDDLRRFLIHSGKRGLHHCSNVAPHFAPPSECWGYFDYTYVSWDWLVDLSSIAAEEPLLHHESLTYPWLESPPLDTHALTLKDQTAYDFRFVDYTPALDMSAHPRYQIAYPISTLATSSLPLIQLGSLFGSARLHLTERENVATRTGIRERMKFSNSHLRTASTAAVDALGGQDAFLAAHVRLSNGPFRTLRERTVRSIWYRLVACALRSINASAGITEIYELEGLLVPANAVLPPPHEPLVDLVPPRVAPLEGVMPGTLRFKCTGNPHEAPKLVPLNVPLFVATDVEDALALAPLRAAFPCTILLRDLAEVPEVRMLDRLVSADDGVRLGPFLAPLLDAAIVARAWAVVGTEGSTFSRYVEDLLWRREHEHQIVERG</sequence>
<dbReference type="AlphaFoldDB" id="A0A9P5MQI2"/>
<evidence type="ECO:0000313" key="4">
    <source>
        <dbReference type="Proteomes" id="UP000759537"/>
    </source>
</evidence>
<organism evidence="3 4">
    <name type="scientific">Russula ochroleuca</name>
    <dbReference type="NCBI Taxonomy" id="152965"/>
    <lineage>
        <taxon>Eukaryota</taxon>
        <taxon>Fungi</taxon>
        <taxon>Dikarya</taxon>
        <taxon>Basidiomycota</taxon>
        <taxon>Agaricomycotina</taxon>
        <taxon>Agaricomycetes</taxon>
        <taxon>Russulales</taxon>
        <taxon>Russulaceae</taxon>
        <taxon>Russula</taxon>
    </lineage>
</organism>
<evidence type="ECO:0000256" key="1">
    <source>
        <dbReference type="SAM" id="MobiDB-lite"/>
    </source>
</evidence>
<gene>
    <name evidence="3" type="ORF">DFH94DRAFT_676235</name>
</gene>
<feature type="chain" id="PRO_5040350783" description="O-fucosyltransferase family protein" evidence="2">
    <location>
        <begin position="21"/>
        <end position="497"/>
    </location>
</feature>
<evidence type="ECO:0000313" key="3">
    <source>
        <dbReference type="EMBL" id="KAF8466811.1"/>
    </source>
</evidence>
<reference evidence="3" key="1">
    <citation type="submission" date="2019-10" db="EMBL/GenBank/DDBJ databases">
        <authorList>
            <consortium name="DOE Joint Genome Institute"/>
            <person name="Kuo A."/>
            <person name="Miyauchi S."/>
            <person name="Kiss E."/>
            <person name="Drula E."/>
            <person name="Kohler A."/>
            <person name="Sanchez-Garcia M."/>
            <person name="Andreopoulos B."/>
            <person name="Barry K.W."/>
            <person name="Bonito G."/>
            <person name="Buee M."/>
            <person name="Carver A."/>
            <person name="Chen C."/>
            <person name="Cichocki N."/>
            <person name="Clum A."/>
            <person name="Culley D."/>
            <person name="Crous P.W."/>
            <person name="Fauchery L."/>
            <person name="Girlanda M."/>
            <person name="Hayes R."/>
            <person name="Keri Z."/>
            <person name="LaButti K."/>
            <person name="Lipzen A."/>
            <person name="Lombard V."/>
            <person name="Magnuson J."/>
            <person name="Maillard F."/>
            <person name="Morin E."/>
            <person name="Murat C."/>
            <person name="Nolan M."/>
            <person name="Ohm R."/>
            <person name="Pangilinan J."/>
            <person name="Pereira M."/>
            <person name="Perotto S."/>
            <person name="Peter M."/>
            <person name="Riley R."/>
            <person name="Sitrit Y."/>
            <person name="Stielow B."/>
            <person name="Szollosi G."/>
            <person name="Zifcakova L."/>
            <person name="Stursova M."/>
            <person name="Spatafora J.W."/>
            <person name="Tedersoo L."/>
            <person name="Vaario L.-M."/>
            <person name="Yamada A."/>
            <person name="Yan M."/>
            <person name="Wang P."/>
            <person name="Xu J."/>
            <person name="Bruns T."/>
            <person name="Baldrian P."/>
            <person name="Vilgalys R."/>
            <person name="Henrissat B."/>
            <person name="Grigoriev I.V."/>
            <person name="Hibbett D."/>
            <person name="Nagy L.G."/>
            <person name="Martin F.M."/>
        </authorList>
    </citation>
    <scope>NUCLEOTIDE SEQUENCE</scope>
    <source>
        <strain evidence="3">Prilba</strain>
    </source>
</reference>
<reference evidence="3" key="2">
    <citation type="journal article" date="2020" name="Nat. Commun.">
        <title>Large-scale genome sequencing of mycorrhizal fungi provides insights into the early evolution of symbiotic traits.</title>
        <authorList>
            <person name="Miyauchi S."/>
            <person name="Kiss E."/>
            <person name="Kuo A."/>
            <person name="Drula E."/>
            <person name="Kohler A."/>
            <person name="Sanchez-Garcia M."/>
            <person name="Morin E."/>
            <person name="Andreopoulos B."/>
            <person name="Barry K.W."/>
            <person name="Bonito G."/>
            <person name="Buee M."/>
            <person name="Carver A."/>
            <person name="Chen C."/>
            <person name="Cichocki N."/>
            <person name="Clum A."/>
            <person name="Culley D."/>
            <person name="Crous P.W."/>
            <person name="Fauchery L."/>
            <person name="Girlanda M."/>
            <person name="Hayes R.D."/>
            <person name="Keri Z."/>
            <person name="LaButti K."/>
            <person name="Lipzen A."/>
            <person name="Lombard V."/>
            <person name="Magnuson J."/>
            <person name="Maillard F."/>
            <person name="Murat C."/>
            <person name="Nolan M."/>
            <person name="Ohm R.A."/>
            <person name="Pangilinan J."/>
            <person name="Pereira M.F."/>
            <person name="Perotto S."/>
            <person name="Peter M."/>
            <person name="Pfister S."/>
            <person name="Riley R."/>
            <person name="Sitrit Y."/>
            <person name="Stielow J.B."/>
            <person name="Szollosi G."/>
            <person name="Zifcakova L."/>
            <person name="Stursova M."/>
            <person name="Spatafora J.W."/>
            <person name="Tedersoo L."/>
            <person name="Vaario L.M."/>
            <person name="Yamada A."/>
            <person name="Yan M."/>
            <person name="Wang P."/>
            <person name="Xu J."/>
            <person name="Bruns T."/>
            <person name="Baldrian P."/>
            <person name="Vilgalys R."/>
            <person name="Dunand C."/>
            <person name="Henrissat B."/>
            <person name="Grigoriev I.V."/>
            <person name="Hibbett D."/>
            <person name="Nagy L.G."/>
            <person name="Martin F.M."/>
        </authorList>
    </citation>
    <scope>NUCLEOTIDE SEQUENCE</scope>
    <source>
        <strain evidence="3">Prilba</strain>
    </source>
</reference>
<keyword evidence="2" id="KW-0732">Signal</keyword>
<dbReference type="EMBL" id="WHVB01000039">
    <property type="protein sequence ID" value="KAF8466811.1"/>
    <property type="molecule type" value="Genomic_DNA"/>
</dbReference>
<evidence type="ECO:0000256" key="2">
    <source>
        <dbReference type="SAM" id="SignalP"/>
    </source>
</evidence>
<keyword evidence="4" id="KW-1185">Reference proteome</keyword>
<protein>
    <recommendedName>
        <fullName evidence="5">O-fucosyltransferase family protein</fullName>
    </recommendedName>
</protein>
<dbReference type="Proteomes" id="UP000759537">
    <property type="component" value="Unassembled WGS sequence"/>
</dbReference>
<name>A0A9P5MQI2_9AGAM</name>
<feature type="region of interest" description="Disordered" evidence="1">
    <location>
        <begin position="30"/>
        <end position="63"/>
    </location>
</feature>